<keyword evidence="5" id="KW-1185">Reference proteome</keyword>
<keyword evidence="2" id="KW-0862">Zinc</keyword>
<evidence type="ECO:0000313" key="5">
    <source>
        <dbReference type="Proteomes" id="UP000306585"/>
    </source>
</evidence>
<comment type="caution">
    <text evidence="4">The sequence shown here is derived from an EMBL/GenBank/DDBJ whole genome shotgun (WGS) entry which is preliminary data.</text>
</comment>
<dbReference type="GO" id="GO:0047974">
    <property type="term" value="F:guanosine deaminase activity"/>
    <property type="evidence" value="ECO:0007669"/>
    <property type="project" value="TreeGrafter"/>
</dbReference>
<dbReference type="RefSeq" id="WP_138238620.1">
    <property type="nucleotide sequence ID" value="NZ_VBRY01000003.1"/>
</dbReference>
<dbReference type="Proteomes" id="UP000306585">
    <property type="component" value="Unassembled WGS sequence"/>
</dbReference>
<dbReference type="EMBL" id="VBRY01000003">
    <property type="protein sequence ID" value="TLS68284.1"/>
    <property type="molecule type" value="Genomic_DNA"/>
</dbReference>
<keyword evidence="1" id="KW-0479">Metal-binding</keyword>
<evidence type="ECO:0000259" key="3">
    <source>
        <dbReference type="PROSITE" id="PS51747"/>
    </source>
</evidence>
<dbReference type="GO" id="GO:0006152">
    <property type="term" value="P:purine nucleoside catabolic process"/>
    <property type="evidence" value="ECO:0007669"/>
    <property type="project" value="TreeGrafter"/>
</dbReference>
<sequence length="196" mass="21162">MSTSTDIRLYWPEWLPGWLSAHNGCYADRDQRMQLAIELARLNIESSTGGPFGALIFDIDRHTIIAAGINRVVPCQASIAHAEIMAITAAQQQLGSFSLAAPGVPRCELVTSCQPCAMCFGAIPWSGIRHLACGARDTDALAIGFDEGPRHPQWITELEKRGISVETDICRPQAAAVLQQYANSHGPIYNAGESGT</sequence>
<gene>
    <name evidence="4" type="ORF">FEF65_04640</name>
</gene>
<dbReference type="Gene3D" id="3.40.140.10">
    <property type="entry name" value="Cytidine Deaminase, domain 2"/>
    <property type="match status" value="1"/>
</dbReference>
<feature type="domain" description="CMP/dCMP-type deaminase" evidence="3">
    <location>
        <begin position="27"/>
        <end position="158"/>
    </location>
</feature>
<evidence type="ECO:0000313" key="4">
    <source>
        <dbReference type="EMBL" id="TLS68284.1"/>
    </source>
</evidence>
<proteinExistence type="predicted"/>
<dbReference type="GO" id="GO:0008270">
    <property type="term" value="F:zinc ion binding"/>
    <property type="evidence" value="ECO:0007669"/>
    <property type="project" value="InterPro"/>
</dbReference>
<dbReference type="AlphaFoldDB" id="A0A5R9GZP4"/>
<name>A0A5R9GZP4_9PROT</name>
<dbReference type="CDD" id="cd01285">
    <property type="entry name" value="nucleoside_deaminase"/>
    <property type="match status" value="1"/>
</dbReference>
<dbReference type="PROSITE" id="PS00903">
    <property type="entry name" value="CYT_DCMP_DEAMINASES_1"/>
    <property type="match status" value="1"/>
</dbReference>
<dbReference type="SUPFAM" id="SSF53927">
    <property type="entry name" value="Cytidine deaminase-like"/>
    <property type="match status" value="1"/>
</dbReference>
<evidence type="ECO:0000256" key="2">
    <source>
        <dbReference type="ARBA" id="ARBA00022833"/>
    </source>
</evidence>
<reference evidence="4 5" key="1">
    <citation type="journal article" date="2019" name="Appl. Environ. Microbiol.">
        <title>Environmental Evidence and Genomic Insight of Iron-oxidizing Bacteria Preference Towards More Corrosion Resistant Stainless Steel at Higher Salinities.</title>
        <authorList>
            <person name="Garrison C.E."/>
            <person name="Price K.A."/>
            <person name="Field E.K."/>
        </authorList>
    </citation>
    <scope>NUCLEOTIDE SEQUENCE [LARGE SCALE GENOMIC DNA]</scope>
    <source>
        <strain evidence="4 5">P3</strain>
    </source>
</reference>
<organism evidence="4 5">
    <name type="scientific">Mariprofundus erugo</name>
    <dbReference type="NCBI Taxonomy" id="2528639"/>
    <lineage>
        <taxon>Bacteria</taxon>
        <taxon>Pseudomonadati</taxon>
        <taxon>Pseudomonadota</taxon>
        <taxon>Candidatius Mariprofundia</taxon>
        <taxon>Mariprofundales</taxon>
        <taxon>Mariprofundaceae</taxon>
        <taxon>Mariprofundus</taxon>
    </lineage>
</organism>
<dbReference type="InterPro" id="IPR016193">
    <property type="entry name" value="Cytidine_deaminase-like"/>
</dbReference>
<evidence type="ECO:0000256" key="1">
    <source>
        <dbReference type="ARBA" id="ARBA00022723"/>
    </source>
</evidence>
<dbReference type="InterPro" id="IPR016192">
    <property type="entry name" value="APOBEC/CMP_deaminase_Zn-bd"/>
</dbReference>
<dbReference type="InterPro" id="IPR002125">
    <property type="entry name" value="CMP_dCMP_dom"/>
</dbReference>
<accession>A0A5R9GZP4</accession>
<dbReference type="PANTHER" id="PTHR11079">
    <property type="entry name" value="CYTOSINE DEAMINASE FAMILY MEMBER"/>
    <property type="match status" value="1"/>
</dbReference>
<dbReference type="Pfam" id="PF00383">
    <property type="entry name" value="dCMP_cyt_deam_1"/>
    <property type="match status" value="1"/>
</dbReference>
<protein>
    <submittedName>
        <fullName evidence="4">Nucleoside deaminase</fullName>
    </submittedName>
</protein>
<dbReference type="PANTHER" id="PTHR11079:SF161">
    <property type="entry name" value="CMP_DCMP-TYPE DEAMINASE DOMAIN-CONTAINING PROTEIN"/>
    <property type="match status" value="1"/>
</dbReference>
<dbReference type="PROSITE" id="PS51747">
    <property type="entry name" value="CYT_DCMP_DEAMINASES_2"/>
    <property type="match status" value="1"/>
</dbReference>